<dbReference type="EMBL" id="BMXL01000011">
    <property type="protein sequence ID" value="GHD26807.1"/>
    <property type="molecule type" value="Genomic_DNA"/>
</dbReference>
<reference evidence="1 2" key="1">
    <citation type="journal article" date="2014" name="Int. J. Syst. Evol. Microbiol.">
        <title>Complete genome sequence of Corynebacterium casei LMG S-19264T (=DSM 44701T), isolated from a smear-ripened cheese.</title>
        <authorList>
            <consortium name="US DOE Joint Genome Institute (JGI-PGF)"/>
            <person name="Walter F."/>
            <person name="Albersmeier A."/>
            <person name="Kalinowski J."/>
            <person name="Ruckert C."/>
        </authorList>
    </citation>
    <scope>NUCLEOTIDE SEQUENCE [LARGE SCALE GENOMIC DNA]</scope>
    <source>
        <strain evidence="1 2">KCTC 19473</strain>
    </source>
</reference>
<evidence type="ECO:0000313" key="1">
    <source>
        <dbReference type="EMBL" id="GHD26807.1"/>
    </source>
</evidence>
<proteinExistence type="predicted"/>
<organism evidence="1 2">
    <name type="scientific">Nocardiopsis kunsanensis</name>
    <dbReference type="NCBI Taxonomy" id="141693"/>
    <lineage>
        <taxon>Bacteria</taxon>
        <taxon>Bacillati</taxon>
        <taxon>Actinomycetota</taxon>
        <taxon>Actinomycetes</taxon>
        <taxon>Streptosporangiales</taxon>
        <taxon>Nocardiopsidaceae</taxon>
        <taxon>Nocardiopsis</taxon>
    </lineage>
</organism>
<keyword evidence="2" id="KW-1185">Reference proteome</keyword>
<sequence>MIPHTVVGREGTEVAGGVRPPLGARRYRVFRAVGGSYLARDYHLLVHAIGGSERETPVARSMRNRHTDA</sequence>
<evidence type="ECO:0000313" key="2">
    <source>
        <dbReference type="Proteomes" id="UP000654947"/>
    </source>
</evidence>
<name>A0A918XCS9_9ACTN</name>
<gene>
    <name evidence="1" type="ORF">GCM10007147_25240</name>
</gene>
<comment type="caution">
    <text evidence="1">The sequence shown here is derived from an EMBL/GenBank/DDBJ whole genome shotgun (WGS) entry which is preliminary data.</text>
</comment>
<dbReference type="Proteomes" id="UP000654947">
    <property type="component" value="Unassembled WGS sequence"/>
</dbReference>
<dbReference type="AlphaFoldDB" id="A0A918XCS9"/>
<protein>
    <submittedName>
        <fullName evidence="1">Uncharacterized protein</fullName>
    </submittedName>
</protein>
<accession>A0A918XCS9</accession>